<organism evidence="18 19">
    <name type="scientific">Otariodibacter oris</name>
    <dbReference type="NCBI Taxonomy" id="1032623"/>
    <lineage>
        <taxon>Bacteria</taxon>
        <taxon>Pseudomonadati</taxon>
        <taxon>Pseudomonadota</taxon>
        <taxon>Gammaproteobacteria</taxon>
        <taxon>Pasteurellales</taxon>
        <taxon>Pasteurellaceae</taxon>
        <taxon>Otariodibacter</taxon>
    </lineage>
</organism>
<feature type="binding site" evidence="14 16">
    <location>
        <position position="314"/>
    </location>
    <ligand>
        <name>ATP</name>
        <dbReference type="ChEBI" id="CHEBI:30616"/>
    </ligand>
</feature>
<feature type="binding site" evidence="15">
    <location>
        <position position="36"/>
    </location>
    <ligand>
        <name>(2R)-3-phosphoglycerate</name>
        <dbReference type="ChEBI" id="CHEBI:58272"/>
    </ligand>
</feature>
<dbReference type="GO" id="GO:0005829">
    <property type="term" value="C:cytosol"/>
    <property type="evidence" value="ECO:0007669"/>
    <property type="project" value="TreeGrafter"/>
</dbReference>
<dbReference type="InterPro" id="IPR001576">
    <property type="entry name" value="Phosphoglycerate_kinase"/>
</dbReference>
<dbReference type="GO" id="GO:0006096">
    <property type="term" value="P:glycolytic process"/>
    <property type="evidence" value="ECO:0007669"/>
    <property type="project" value="UniProtKB-UniRule"/>
</dbReference>
<comment type="pathway">
    <text evidence="3 14">Carbohydrate degradation; glycolysis; pyruvate from D-glyceraldehyde 3-phosphate: step 2/5.</text>
</comment>
<dbReference type="InterPro" id="IPR036043">
    <property type="entry name" value="Phosphoglycerate_kinase_sf"/>
</dbReference>
<evidence type="ECO:0000256" key="13">
    <source>
        <dbReference type="ARBA" id="ARBA00023152"/>
    </source>
</evidence>
<feature type="binding site" evidence="14">
    <location>
        <position position="113"/>
    </location>
    <ligand>
        <name>substrate</name>
    </ligand>
</feature>
<keyword evidence="11 14" id="KW-0418">Kinase</keyword>
<dbReference type="PANTHER" id="PTHR11406">
    <property type="entry name" value="PHOSPHOGLYCERATE KINASE"/>
    <property type="match status" value="1"/>
</dbReference>
<feature type="binding site" evidence="14 16">
    <location>
        <begin position="343"/>
        <end position="346"/>
    </location>
    <ligand>
        <name>ATP</name>
        <dbReference type="ChEBI" id="CHEBI:30616"/>
    </ligand>
</feature>
<comment type="similarity">
    <text evidence="4 14 17">Belongs to the phosphoglycerate kinase family.</text>
</comment>
<evidence type="ECO:0000256" key="1">
    <source>
        <dbReference type="ARBA" id="ARBA00000642"/>
    </source>
</evidence>
<dbReference type="PANTHER" id="PTHR11406:SF23">
    <property type="entry name" value="PHOSPHOGLYCERATE KINASE 1, CHLOROPLASTIC-RELATED"/>
    <property type="match status" value="1"/>
</dbReference>
<dbReference type="EMBL" id="RBJC01000005">
    <property type="protein sequence ID" value="RKR72664.1"/>
    <property type="molecule type" value="Genomic_DNA"/>
</dbReference>
<evidence type="ECO:0000313" key="18">
    <source>
        <dbReference type="EMBL" id="RKR72664.1"/>
    </source>
</evidence>
<dbReference type="HAMAP" id="MF_00145">
    <property type="entry name" value="Phosphoglyc_kinase"/>
    <property type="match status" value="1"/>
</dbReference>
<comment type="catalytic activity">
    <reaction evidence="1 14 17">
        <text>(2R)-3-phosphoglycerate + ATP = (2R)-3-phospho-glyceroyl phosphate + ADP</text>
        <dbReference type="Rhea" id="RHEA:14801"/>
        <dbReference type="ChEBI" id="CHEBI:30616"/>
        <dbReference type="ChEBI" id="CHEBI:57604"/>
        <dbReference type="ChEBI" id="CHEBI:58272"/>
        <dbReference type="ChEBI" id="CHEBI:456216"/>
        <dbReference type="EC" id="2.7.2.3"/>
    </reaction>
</comment>
<feature type="binding site" evidence="14 15">
    <location>
        <begin position="21"/>
        <end position="23"/>
    </location>
    <ligand>
        <name>substrate</name>
    </ligand>
</feature>
<comment type="caution">
    <text evidence="14">Lacks conserved residue(s) required for the propagation of feature annotation.</text>
</comment>
<accession>A0A420XGR0</accession>
<keyword evidence="19" id="KW-1185">Reference proteome</keyword>
<evidence type="ECO:0000256" key="14">
    <source>
        <dbReference type="HAMAP-Rule" id="MF_00145"/>
    </source>
</evidence>
<dbReference type="GO" id="GO:0043531">
    <property type="term" value="F:ADP binding"/>
    <property type="evidence" value="ECO:0007669"/>
    <property type="project" value="TreeGrafter"/>
</dbReference>
<evidence type="ECO:0000256" key="9">
    <source>
        <dbReference type="ARBA" id="ARBA00022679"/>
    </source>
</evidence>
<evidence type="ECO:0000256" key="4">
    <source>
        <dbReference type="ARBA" id="ARBA00008982"/>
    </source>
</evidence>
<sequence>MSVKKMADLDLAGKRLFIRADLNVPVKDGKVTSDTRIRATIPTLKLALQKGAKVMVTSHLGRPTEGVFEEANSLQPVVDYLNEALDVPVRLVRDYLDGVEVNENEIVVLENVRINKGEKKNDPELGKKYAALCDVFVMDAFGTAHRAQASTYGVAEYAPVACAGPLLAAELDALGKALKEPQHPMLAIVGGSKVSTKLTVLDSLSKIADQIIVGGGIANTFIAAEGKNVGKSLYEEDLIPEAQRLAKATTIPVPVDVRVGLEFSENAVATEKAVADIKEDESIFDIGDKSAEELANIIRNAKTILWNGPVGVFEFPNFRKGTEIVANAIAEATANGAFSIAGGGDTLAAIDLFGIKDKISYISTGGGAFLEFVEGKVLPAVEILEKRAND</sequence>
<evidence type="ECO:0000256" key="3">
    <source>
        <dbReference type="ARBA" id="ARBA00004838"/>
    </source>
</evidence>
<dbReference type="FunFam" id="3.40.50.1260:FF:000001">
    <property type="entry name" value="Phosphoglycerate kinase"/>
    <property type="match status" value="1"/>
</dbReference>
<keyword evidence="9 14" id="KW-0808">Transferase</keyword>
<dbReference type="Proteomes" id="UP000280099">
    <property type="component" value="Unassembled WGS sequence"/>
</dbReference>
<dbReference type="OrthoDB" id="9808460at2"/>
<evidence type="ECO:0000256" key="5">
    <source>
        <dbReference type="ARBA" id="ARBA00011245"/>
    </source>
</evidence>
<evidence type="ECO:0000256" key="15">
    <source>
        <dbReference type="PIRSR" id="PIRSR000724-1"/>
    </source>
</evidence>
<feature type="binding site" evidence="14 15">
    <location>
        <begin position="59"/>
        <end position="62"/>
    </location>
    <ligand>
        <name>substrate</name>
    </ligand>
</feature>
<dbReference type="UniPathway" id="UPA00109">
    <property type="reaction ID" value="UER00185"/>
</dbReference>
<dbReference type="SUPFAM" id="SSF53748">
    <property type="entry name" value="Phosphoglycerate kinase"/>
    <property type="match status" value="1"/>
</dbReference>
<name>A0A420XGR0_9PAST</name>
<evidence type="ECO:0000256" key="10">
    <source>
        <dbReference type="ARBA" id="ARBA00022741"/>
    </source>
</evidence>
<evidence type="ECO:0000313" key="19">
    <source>
        <dbReference type="Proteomes" id="UP000280099"/>
    </source>
</evidence>
<dbReference type="PRINTS" id="PR00477">
    <property type="entry name" value="PHGLYCKINASE"/>
</dbReference>
<gene>
    <name evidence="14" type="primary">pgk</name>
    <name evidence="18" type="ORF">DES31_0828</name>
</gene>
<keyword evidence="13 14" id="KW-0324">Glycolysis</keyword>
<dbReference type="Gene3D" id="3.40.50.1260">
    <property type="entry name" value="Phosphoglycerate kinase, N-terminal domain"/>
    <property type="match status" value="2"/>
</dbReference>
<evidence type="ECO:0000256" key="17">
    <source>
        <dbReference type="RuleBase" id="RU000532"/>
    </source>
</evidence>
<feature type="binding site" evidence="15">
    <location>
        <position position="113"/>
    </location>
    <ligand>
        <name>(2R)-3-phosphoglycerate</name>
        <dbReference type="ChEBI" id="CHEBI:58272"/>
    </ligand>
</feature>
<feature type="binding site" evidence="15">
    <location>
        <position position="146"/>
    </location>
    <ligand>
        <name>(2R)-3-phosphoglycerate</name>
        <dbReference type="ChEBI" id="CHEBI:58272"/>
    </ligand>
</feature>
<evidence type="ECO:0000256" key="16">
    <source>
        <dbReference type="PIRSR" id="PIRSR000724-2"/>
    </source>
</evidence>
<evidence type="ECO:0000256" key="2">
    <source>
        <dbReference type="ARBA" id="ARBA00004496"/>
    </source>
</evidence>
<keyword evidence="8 14" id="KW-0963">Cytoplasm</keyword>
<feature type="binding site" evidence="14">
    <location>
        <position position="146"/>
    </location>
    <ligand>
        <name>substrate</name>
    </ligand>
</feature>
<evidence type="ECO:0000256" key="11">
    <source>
        <dbReference type="ARBA" id="ARBA00022777"/>
    </source>
</evidence>
<dbReference type="RefSeq" id="WP_121122332.1">
    <property type="nucleotide sequence ID" value="NZ_CP016604.1"/>
</dbReference>
<dbReference type="GO" id="GO:0006094">
    <property type="term" value="P:gluconeogenesis"/>
    <property type="evidence" value="ECO:0007669"/>
    <property type="project" value="TreeGrafter"/>
</dbReference>
<comment type="caution">
    <text evidence="18">The sequence shown here is derived from an EMBL/GenBank/DDBJ whole genome shotgun (WGS) entry which is preliminary data.</text>
</comment>
<feature type="binding site" evidence="14 16">
    <location>
        <position position="197"/>
    </location>
    <ligand>
        <name>ATP</name>
        <dbReference type="ChEBI" id="CHEBI:30616"/>
    </ligand>
</feature>
<evidence type="ECO:0000256" key="7">
    <source>
        <dbReference type="ARBA" id="ARBA00016471"/>
    </source>
</evidence>
<comment type="subcellular location">
    <subcellularLocation>
        <location evidence="2 14">Cytoplasm</location>
    </subcellularLocation>
</comment>
<protein>
    <recommendedName>
        <fullName evidence="7 14">Phosphoglycerate kinase</fullName>
        <ecNumber evidence="6 14">2.7.2.3</ecNumber>
    </recommendedName>
</protein>
<dbReference type="FunFam" id="3.40.50.1260:FF:000002">
    <property type="entry name" value="Phosphoglycerate kinase"/>
    <property type="match status" value="1"/>
</dbReference>
<dbReference type="InterPro" id="IPR015824">
    <property type="entry name" value="Phosphoglycerate_kinase_N"/>
</dbReference>
<feature type="binding site" evidence="14">
    <location>
        <position position="36"/>
    </location>
    <ligand>
        <name>substrate</name>
    </ligand>
</feature>
<dbReference type="AlphaFoldDB" id="A0A420XGR0"/>
<evidence type="ECO:0000256" key="12">
    <source>
        <dbReference type="ARBA" id="ARBA00022840"/>
    </source>
</evidence>
<keyword evidence="10 14" id="KW-0547">Nucleotide-binding</keyword>
<dbReference type="PIRSF" id="PIRSF000724">
    <property type="entry name" value="Pgk"/>
    <property type="match status" value="1"/>
</dbReference>
<evidence type="ECO:0000256" key="8">
    <source>
        <dbReference type="ARBA" id="ARBA00022490"/>
    </source>
</evidence>
<comment type="subunit">
    <text evidence="5 14">Monomer.</text>
</comment>
<evidence type="ECO:0000256" key="6">
    <source>
        <dbReference type="ARBA" id="ARBA00013061"/>
    </source>
</evidence>
<reference evidence="18 19" key="1">
    <citation type="submission" date="2018-10" db="EMBL/GenBank/DDBJ databases">
        <title>Genomic Encyclopedia of Type Strains, Phase IV (KMG-IV): sequencing the most valuable type-strain genomes for metagenomic binning, comparative biology and taxonomic classification.</title>
        <authorList>
            <person name="Goeker M."/>
        </authorList>
    </citation>
    <scope>NUCLEOTIDE SEQUENCE [LARGE SCALE GENOMIC DNA]</scope>
    <source>
        <strain evidence="18 19">DSM 23800</strain>
    </source>
</reference>
<dbReference type="GO" id="GO:0004618">
    <property type="term" value="F:phosphoglycerate kinase activity"/>
    <property type="evidence" value="ECO:0007669"/>
    <property type="project" value="UniProtKB-UniRule"/>
</dbReference>
<keyword evidence="12 14" id="KW-0067">ATP-binding</keyword>
<dbReference type="Pfam" id="PF00162">
    <property type="entry name" value="PGK"/>
    <property type="match status" value="1"/>
</dbReference>
<dbReference type="GO" id="GO:0005524">
    <property type="term" value="F:ATP binding"/>
    <property type="evidence" value="ECO:0007669"/>
    <property type="project" value="UniProtKB-KW"/>
</dbReference>
<proteinExistence type="inferred from homology"/>
<dbReference type="EC" id="2.7.2.3" evidence="6 14"/>